<organism evidence="2 3">
    <name type="scientific">Portunus trituberculatus</name>
    <name type="common">Swimming crab</name>
    <name type="synonym">Neptunus trituberculatus</name>
    <dbReference type="NCBI Taxonomy" id="210409"/>
    <lineage>
        <taxon>Eukaryota</taxon>
        <taxon>Metazoa</taxon>
        <taxon>Ecdysozoa</taxon>
        <taxon>Arthropoda</taxon>
        <taxon>Crustacea</taxon>
        <taxon>Multicrustacea</taxon>
        <taxon>Malacostraca</taxon>
        <taxon>Eumalacostraca</taxon>
        <taxon>Eucarida</taxon>
        <taxon>Decapoda</taxon>
        <taxon>Pleocyemata</taxon>
        <taxon>Brachyura</taxon>
        <taxon>Eubrachyura</taxon>
        <taxon>Portunoidea</taxon>
        <taxon>Portunidae</taxon>
        <taxon>Portuninae</taxon>
        <taxon>Portunus</taxon>
    </lineage>
</organism>
<evidence type="ECO:0000313" key="3">
    <source>
        <dbReference type="Proteomes" id="UP000324222"/>
    </source>
</evidence>
<dbReference type="Proteomes" id="UP000324222">
    <property type="component" value="Unassembled WGS sequence"/>
</dbReference>
<gene>
    <name evidence="2" type="ORF">E2C01_028611</name>
</gene>
<reference evidence="2 3" key="1">
    <citation type="submission" date="2019-05" db="EMBL/GenBank/DDBJ databases">
        <title>Another draft genome of Portunus trituberculatus and its Hox gene families provides insights of decapod evolution.</title>
        <authorList>
            <person name="Jeong J.-H."/>
            <person name="Song I."/>
            <person name="Kim S."/>
            <person name="Choi T."/>
            <person name="Kim D."/>
            <person name="Ryu S."/>
            <person name="Kim W."/>
        </authorList>
    </citation>
    <scope>NUCLEOTIDE SEQUENCE [LARGE SCALE GENOMIC DNA]</scope>
    <source>
        <tissue evidence="2">Muscle</tissue>
    </source>
</reference>
<evidence type="ECO:0000256" key="1">
    <source>
        <dbReference type="SAM" id="MobiDB-lite"/>
    </source>
</evidence>
<dbReference type="AlphaFoldDB" id="A0A5B7EQG0"/>
<evidence type="ECO:0000313" key="2">
    <source>
        <dbReference type="EMBL" id="MPC35193.1"/>
    </source>
</evidence>
<name>A0A5B7EQG0_PORTR</name>
<protein>
    <submittedName>
        <fullName evidence="2">Uncharacterized protein</fullName>
    </submittedName>
</protein>
<dbReference type="EMBL" id="VSRR010003219">
    <property type="protein sequence ID" value="MPC35193.1"/>
    <property type="molecule type" value="Genomic_DNA"/>
</dbReference>
<accession>A0A5B7EQG0</accession>
<sequence>MHKNVILMTMAVQLAEGGAEEARELVYNHVCSARSSAISSTSSKRERSASCSTVMLATRRSAKT</sequence>
<keyword evidence="3" id="KW-1185">Reference proteome</keyword>
<comment type="caution">
    <text evidence="2">The sequence shown here is derived from an EMBL/GenBank/DDBJ whole genome shotgun (WGS) entry which is preliminary data.</text>
</comment>
<proteinExistence type="predicted"/>
<feature type="region of interest" description="Disordered" evidence="1">
    <location>
        <begin position="38"/>
        <end position="64"/>
    </location>
</feature>